<dbReference type="Gene3D" id="3.30.70.100">
    <property type="match status" value="1"/>
</dbReference>
<sequence length="94" mass="10182">MITEIADLPVTPGREDAFAAAYAEGLPFLSAAPGFRAARLVRGVESPSRFVAIVEWESADAHRAYTQSEGFARFGALIGDFFADTPMVEHFTES</sequence>
<dbReference type="GO" id="GO:0004497">
    <property type="term" value="F:monooxygenase activity"/>
    <property type="evidence" value="ECO:0007669"/>
    <property type="project" value="UniProtKB-KW"/>
</dbReference>
<evidence type="ECO:0000259" key="1">
    <source>
        <dbReference type="PROSITE" id="PS51725"/>
    </source>
</evidence>
<dbReference type="Pfam" id="PF03992">
    <property type="entry name" value="ABM"/>
    <property type="match status" value="1"/>
</dbReference>
<proteinExistence type="predicted"/>
<dbReference type="EMBL" id="JADKYB010000021">
    <property type="protein sequence ID" value="MBM9508943.1"/>
    <property type="molecule type" value="Genomic_DNA"/>
</dbReference>
<keyword evidence="2" id="KW-0560">Oxidoreductase</keyword>
<dbReference type="PROSITE" id="PS51725">
    <property type="entry name" value="ABM"/>
    <property type="match status" value="1"/>
</dbReference>
<evidence type="ECO:0000313" key="3">
    <source>
        <dbReference type="Proteomes" id="UP000749040"/>
    </source>
</evidence>
<comment type="caution">
    <text evidence="2">The sequence shown here is derived from an EMBL/GenBank/DDBJ whole genome shotgun (WGS) entry which is preliminary data.</text>
</comment>
<accession>A0ABS2U476</accession>
<feature type="domain" description="ABM" evidence="1">
    <location>
        <begin position="2"/>
        <end position="91"/>
    </location>
</feature>
<dbReference type="Proteomes" id="UP000749040">
    <property type="component" value="Unassembled WGS sequence"/>
</dbReference>
<keyword evidence="2" id="KW-0503">Monooxygenase</keyword>
<name>A0ABS2U476_9ACTN</name>
<keyword evidence="3" id="KW-1185">Reference proteome</keyword>
<dbReference type="InterPro" id="IPR011008">
    <property type="entry name" value="Dimeric_a/b-barrel"/>
</dbReference>
<organism evidence="2 3">
    <name type="scientific">Actinacidiphila acididurans</name>
    <dbReference type="NCBI Taxonomy" id="2784346"/>
    <lineage>
        <taxon>Bacteria</taxon>
        <taxon>Bacillati</taxon>
        <taxon>Actinomycetota</taxon>
        <taxon>Actinomycetes</taxon>
        <taxon>Kitasatosporales</taxon>
        <taxon>Streptomycetaceae</taxon>
        <taxon>Actinacidiphila</taxon>
    </lineage>
</organism>
<dbReference type="RefSeq" id="WP_205361459.1">
    <property type="nucleotide sequence ID" value="NZ_JADKYB010000021.1"/>
</dbReference>
<protein>
    <submittedName>
        <fullName evidence="2">Antibiotic biosynthesis monooxygenase</fullName>
    </submittedName>
</protein>
<gene>
    <name evidence="2" type="ORF">ITX44_31215</name>
</gene>
<reference evidence="2 3" key="1">
    <citation type="submission" date="2021-01" db="EMBL/GenBank/DDBJ databases">
        <title>Streptomyces acididurans sp. nov., isolated from a peat swamp forest soil.</title>
        <authorList>
            <person name="Chantavorakit T."/>
            <person name="Duangmal K."/>
        </authorList>
    </citation>
    <scope>NUCLEOTIDE SEQUENCE [LARGE SCALE GENOMIC DNA]</scope>
    <source>
        <strain evidence="2 3">KK5PA1</strain>
    </source>
</reference>
<dbReference type="InterPro" id="IPR007138">
    <property type="entry name" value="ABM_dom"/>
</dbReference>
<dbReference type="SUPFAM" id="SSF54909">
    <property type="entry name" value="Dimeric alpha+beta barrel"/>
    <property type="match status" value="1"/>
</dbReference>
<evidence type="ECO:0000313" key="2">
    <source>
        <dbReference type="EMBL" id="MBM9508943.1"/>
    </source>
</evidence>